<dbReference type="RefSeq" id="WP_163083898.1">
    <property type="nucleotide sequence ID" value="NZ_JAAAWN010000003.1"/>
</dbReference>
<comment type="caution">
    <text evidence="3">The sequence shown here is derived from an EMBL/GenBank/DDBJ whole genome shotgun (WGS) entry which is preliminary data.</text>
</comment>
<evidence type="ECO:0000256" key="1">
    <source>
        <dbReference type="SAM" id="Coils"/>
    </source>
</evidence>
<proteinExistence type="predicted"/>
<accession>A0A7X5LJ45</accession>
<sequence>MTTDELKKQLGDHKWSLLIGLAMLAMVALGYNIARKIDEGDGRKVAAQRATIALLTDENNQLTTRVNQLEIALELAKMEKQDITAALAQERSDTVKLMEKVAFYERVMAPEKTQEGFVVEGVKVTPGNSQQLYHVSMVLLQQSTSKRVLRGKLNIAFVGEQNGETVTLSTSDDKLTSDDIAYRFKFFQAVNTSVTLPEGFTPQEIVLTTTVYQYNTRKGNYTLSVPWNVAVDDQNEEEKEMQGHQ</sequence>
<feature type="coiled-coil region" evidence="1">
    <location>
        <begin position="52"/>
        <end position="86"/>
    </location>
</feature>
<keyword evidence="4" id="KW-1185">Reference proteome</keyword>
<evidence type="ECO:0000313" key="3">
    <source>
        <dbReference type="EMBL" id="NDV90306.1"/>
    </source>
</evidence>
<protein>
    <submittedName>
        <fullName evidence="3">Uncharacterized protein</fullName>
    </submittedName>
</protein>
<name>A0A7X5LJ45_9ALTE</name>
<dbReference type="EMBL" id="JAAAWN010000003">
    <property type="protein sequence ID" value="NDV90306.1"/>
    <property type="molecule type" value="Genomic_DNA"/>
</dbReference>
<evidence type="ECO:0000313" key="4">
    <source>
        <dbReference type="Proteomes" id="UP000470213"/>
    </source>
</evidence>
<reference evidence="3 4" key="1">
    <citation type="submission" date="2020-01" db="EMBL/GenBank/DDBJ databases">
        <authorList>
            <person name="Chen J."/>
            <person name="Zhu S."/>
            <person name="Yang J."/>
        </authorList>
    </citation>
    <scope>NUCLEOTIDE SEQUENCE [LARGE SCALE GENOMIC DNA]</scope>
    <source>
        <strain evidence="3 4">345S023</strain>
    </source>
</reference>
<keyword evidence="2" id="KW-0812">Transmembrane</keyword>
<evidence type="ECO:0000256" key="2">
    <source>
        <dbReference type="SAM" id="Phobius"/>
    </source>
</evidence>
<dbReference type="AlphaFoldDB" id="A0A7X5LJ45"/>
<dbReference type="Pfam" id="PF20567">
    <property type="entry name" value="DUF6776"/>
    <property type="match status" value="1"/>
</dbReference>
<dbReference type="Proteomes" id="UP000470213">
    <property type="component" value="Unassembled WGS sequence"/>
</dbReference>
<gene>
    <name evidence="3" type="ORF">GTH32_03735</name>
</gene>
<feature type="transmembrane region" description="Helical" evidence="2">
    <location>
        <begin position="15"/>
        <end position="34"/>
    </location>
</feature>
<keyword evidence="1" id="KW-0175">Coiled coil</keyword>
<organism evidence="3 4">
    <name type="scientific">Alteromonas profundi</name>
    <dbReference type="NCBI Taxonomy" id="2696062"/>
    <lineage>
        <taxon>Bacteria</taxon>
        <taxon>Pseudomonadati</taxon>
        <taxon>Pseudomonadota</taxon>
        <taxon>Gammaproteobacteria</taxon>
        <taxon>Alteromonadales</taxon>
        <taxon>Alteromonadaceae</taxon>
        <taxon>Alteromonas/Salinimonas group</taxon>
        <taxon>Alteromonas</taxon>
    </lineage>
</organism>
<dbReference type="InterPro" id="IPR046703">
    <property type="entry name" value="DUF6776"/>
</dbReference>
<keyword evidence="2" id="KW-1133">Transmembrane helix</keyword>
<keyword evidence="2" id="KW-0472">Membrane</keyword>